<feature type="binding site" evidence="10">
    <location>
        <position position="481"/>
    </location>
    <ligand>
        <name>[Ni-4Fe-4S] cluster</name>
        <dbReference type="ChEBI" id="CHEBI:47739"/>
    </ligand>
</feature>
<keyword evidence="7 9" id="KW-0411">Iron-sulfur</keyword>
<evidence type="ECO:0000256" key="6">
    <source>
        <dbReference type="ARBA" id="ARBA00023004"/>
    </source>
</evidence>
<feature type="binding site" evidence="10">
    <location>
        <position position="338"/>
    </location>
    <ligand>
        <name>[Ni-4Fe-4S] cluster</name>
        <dbReference type="ChEBI" id="CHEBI:47739"/>
    </ligand>
</feature>
<keyword evidence="3 10" id="KW-0533">Nickel</keyword>
<dbReference type="RefSeq" id="WP_288196401.1">
    <property type="nucleotide sequence ID" value="NZ_LT608334.1"/>
</dbReference>
<protein>
    <recommendedName>
        <fullName evidence="9">Carbon monoxide dehydrogenase</fullName>
        <ecNumber evidence="9">1.2.7.4</ecNumber>
    </recommendedName>
</protein>
<dbReference type="SUPFAM" id="SSF56821">
    <property type="entry name" value="Prismane protein-like"/>
    <property type="match status" value="1"/>
</dbReference>
<feature type="binding site" evidence="10">
    <location>
        <position position="50"/>
    </location>
    <ligand>
        <name>[4Fe-4S] cluster</name>
        <dbReference type="ChEBI" id="CHEBI:49883"/>
        <label>2</label>
    </ligand>
</feature>
<dbReference type="InterPro" id="IPR016101">
    <property type="entry name" value="CO_DH_a-bundle"/>
</dbReference>
<dbReference type="GO" id="GO:0016151">
    <property type="term" value="F:nickel cation binding"/>
    <property type="evidence" value="ECO:0007669"/>
    <property type="project" value="InterPro"/>
</dbReference>
<feature type="binding site" evidence="10">
    <location>
        <position position="53"/>
    </location>
    <ligand>
        <name>[4Fe-4S] cluster</name>
        <dbReference type="ChEBI" id="CHEBI:49883"/>
        <label>2</label>
    </ligand>
</feature>
<dbReference type="PANTHER" id="PTHR30109">
    <property type="entry name" value="HYDROXYLAMINE REDUCTASE"/>
    <property type="match status" value="1"/>
</dbReference>
<feature type="binding site" evidence="10">
    <location>
        <position position="58"/>
    </location>
    <ligand>
        <name>[4Fe-4S] cluster</name>
        <dbReference type="ChEBI" id="CHEBI:49883"/>
        <label>2</label>
    </ligand>
</feature>
<keyword evidence="6 9" id="KW-0408">Iron</keyword>
<dbReference type="GO" id="GO:0043885">
    <property type="term" value="F:anaerobic carbon-monoxide dehydrogenase activity"/>
    <property type="evidence" value="ECO:0007669"/>
    <property type="project" value="UniProtKB-UniRule"/>
</dbReference>
<evidence type="ECO:0000256" key="1">
    <source>
        <dbReference type="ARBA" id="ARBA00001966"/>
    </source>
</evidence>
<dbReference type="NCBIfam" id="TIGR01702">
    <property type="entry name" value="CO_DH_cata"/>
    <property type="match status" value="1"/>
</dbReference>
<feature type="binding site" evidence="10">
    <location>
        <position position="265"/>
    </location>
    <ligand>
        <name>[Ni-4Fe-4S] cluster</name>
        <dbReference type="ChEBI" id="CHEBI:47739"/>
    </ligand>
</feature>
<evidence type="ECO:0000256" key="10">
    <source>
        <dbReference type="PIRSR" id="PIRSR005023-1"/>
    </source>
</evidence>
<evidence type="ECO:0000256" key="5">
    <source>
        <dbReference type="ARBA" id="ARBA00023002"/>
    </source>
</evidence>
<feature type="binding site" evidence="10">
    <location>
        <position position="300"/>
    </location>
    <ligand>
        <name>[Ni-4Fe-4S] cluster</name>
        <dbReference type="ChEBI" id="CHEBI:47739"/>
    </ligand>
</feature>
<evidence type="ECO:0000256" key="9">
    <source>
        <dbReference type="PIRNR" id="PIRNR005023"/>
    </source>
</evidence>
<dbReference type="GO" id="GO:0042542">
    <property type="term" value="P:response to hydrogen peroxide"/>
    <property type="evidence" value="ECO:0007669"/>
    <property type="project" value="TreeGrafter"/>
</dbReference>
<dbReference type="Gene3D" id="1.20.1270.30">
    <property type="match status" value="1"/>
</dbReference>
<dbReference type="GO" id="GO:0051539">
    <property type="term" value="F:4 iron, 4 sulfur cluster binding"/>
    <property type="evidence" value="ECO:0007669"/>
    <property type="project" value="UniProtKB-UniRule"/>
</dbReference>
<name>A0A212LF48_9HYPH</name>
<reference evidence="11" key="1">
    <citation type="submission" date="2016-08" db="EMBL/GenBank/DDBJ databases">
        <authorList>
            <person name="Seilhamer J.J."/>
        </authorList>
    </citation>
    <scope>NUCLEOTIDE SEQUENCE</scope>
    <source>
        <strain evidence="11">86</strain>
    </source>
</reference>
<dbReference type="Pfam" id="PF03063">
    <property type="entry name" value="Prismane"/>
    <property type="match status" value="1"/>
</dbReference>
<dbReference type="InterPro" id="IPR004137">
    <property type="entry name" value="HCP/CODH"/>
</dbReference>
<evidence type="ECO:0000256" key="3">
    <source>
        <dbReference type="ARBA" id="ARBA00022596"/>
    </source>
</evidence>
<dbReference type="Gene3D" id="3.40.50.2030">
    <property type="match status" value="2"/>
</dbReference>
<dbReference type="GO" id="GO:0004601">
    <property type="term" value="F:peroxidase activity"/>
    <property type="evidence" value="ECO:0007669"/>
    <property type="project" value="TreeGrafter"/>
</dbReference>
<evidence type="ECO:0000313" key="11">
    <source>
        <dbReference type="EMBL" id="SCM76165.1"/>
    </source>
</evidence>
<feature type="binding site" evidence="10">
    <location>
        <position position="72"/>
    </location>
    <ligand>
        <name>[4Fe-4S] cluster</name>
        <dbReference type="ChEBI" id="CHEBI:49883"/>
        <label>2</label>
    </ligand>
</feature>
<proteinExistence type="predicted"/>
<keyword evidence="2 9" id="KW-0004">4Fe-4S</keyword>
<organism evidence="11">
    <name type="scientific">uncultured Pleomorphomonas sp</name>
    <dbReference type="NCBI Taxonomy" id="442121"/>
    <lineage>
        <taxon>Bacteria</taxon>
        <taxon>Pseudomonadati</taxon>
        <taxon>Pseudomonadota</taxon>
        <taxon>Alphaproteobacteria</taxon>
        <taxon>Hyphomicrobiales</taxon>
        <taxon>Pleomorphomonadaceae</taxon>
        <taxon>Pleomorphomonas</taxon>
        <taxon>environmental samples</taxon>
    </lineage>
</organism>
<dbReference type="CDD" id="cd01915">
    <property type="entry name" value="CODH"/>
    <property type="match status" value="1"/>
</dbReference>
<feature type="binding site" evidence="10">
    <location>
        <position position="531"/>
    </location>
    <ligand>
        <name>[Ni-4Fe-4S] cluster</name>
        <dbReference type="ChEBI" id="CHEBI:47739"/>
    </ligand>
</feature>
<dbReference type="PIRSF" id="PIRSF005023">
    <property type="entry name" value="CODH"/>
    <property type="match status" value="1"/>
</dbReference>
<dbReference type="EC" id="1.2.7.4" evidence="9"/>
<dbReference type="GO" id="GO:0006091">
    <property type="term" value="P:generation of precursor metabolites and energy"/>
    <property type="evidence" value="ECO:0007669"/>
    <property type="project" value="InterPro"/>
</dbReference>
<dbReference type="InterPro" id="IPR010047">
    <property type="entry name" value="CODH"/>
</dbReference>
<dbReference type="GO" id="GO:0050418">
    <property type="term" value="F:hydroxylamine reductase activity"/>
    <property type="evidence" value="ECO:0007669"/>
    <property type="project" value="TreeGrafter"/>
</dbReference>
<dbReference type="InterPro" id="IPR011254">
    <property type="entry name" value="Prismane-like_sf"/>
</dbReference>
<dbReference type="EMBL" id="FMJD01000007">
    <property type="protein sequence ID" value="SCM76165.1"/>
    <property type="molecule type" value="Genomic_DNA"/>
</dbReference>
<evidence type="ECO:0000256" key="2">
    <source>
        <dbReference type="ARBA" id="ARBA00022485"/>
    </source>
</evidence>
<feature type="binding site" evidence="10">
    <location>
        <position position="49"/>
    </location>
    <ligand>
        <name>[4Fe-4S] cluster</name>
        <dbReference type="ChEBI" id="CHEBI:49883"/>
        <label>1</label>
        <note>ligand shared between dimeric partners</note>
    </ligand>
</feature>
<gene>
    <name evidence="11" type="primary">cooS</name>
    <name evidence="11" type="ORF">KL86PLE_30612</name>
</gene>
<evidence type="ECO:0000256" key="8">
    <source>
        <dbReference type="ARBA" id="ARBA00048733"/>
    </source>
</evidence>
<evidence type="ECO:0000256" key="4">
    <source>
        <dbReference type="ARBA" id="ARBA00022723"/>
    </source>
</evidence>
<feature type="binding site" evidence="10">
    <location>
        <position position="451"/>
    </location>
    <ligand>
        <name>[Ni-4Fe-4S] cluster</name>
        <dbReference type="ChEBI" id="CHEBI:47739"/>
    </ligand>
</feature>
<comment type="cofactor">
    <cofactor evidence="1">
        <name>[4Fe-4S] cluster</name>
        <dbReference type="ChEBI" id="CHEBI:49883"/>
    </cofactor>
</comment>
<accession>A0A212LF48</accession>
<keyword evidence="4 9" id="KW-0479">Metal-binding</keyword>
<evidence type="ECO:0000256" key="7">
    <source>
        <dbReference type="ARBA" id="ARBA00023014"/>
    </source>
</evidence>
<feature type="binding site" evidence="10">
    <location>
        <position position="41"/>
    </location>
    <ligand>
        <name>[4Fe-4S] cluster</name>
        <dbReference type="ChEBI" id="CHEBI:49883"/>
        <label>1</label>
        <note>ligand shared between dimeric partners</note>
    </ligand>
</feature>
<dbReference type="PANTHER" id="PTHR30109:SF4">
    <property type="entry name" value="CARBON MONOXIDE DEHYDROGENASE"/>
    <property type="match status" value="1"/>
</dbReference>
<comment type="catalytic activity">
    <reaction evidence="8 9">
        <text>CO + 2 oxidized [2Fe-2S]-[ferredoxin] + H2O = 2 reduced [2Fe-2S]-[ferredoxin] + CO2 + 2 H(+)</text>
        <dbReference type="Rhea" id="RHEA:21040"/>
        <dbReference type="Rhea" id="RHEA-COMP:10000"/>
        <dbReference type="Rhea" id="RHEA-COMP:10001"/>
        <dbReference type="ChEBI" id="CHEBI:15377"/>
        <dbReference type="ChEBI" id="CHEBI:15378"/>
        <dbReference type="ChEBI" id="CHEBI:16526"/>
        <dbReference type="ChEBI" id="CHEBI:17245"/>
        <dbReference type="ChEBI" id="CHEBI:33737"/>
        <dbReference type="ChEBI" id="CHEBI:33738"/>
        <dbReference type="EC" id="1.2.7.4"/>
    </reaction>
</comment>
<dbReference type="InterPro" id="IPR016099">
    <property type="entry name" value="Prismane-like_a/b-sand"/>
</dbReference>
<dbReference type="AlphaFoldDB" id="A0A212LF48"/>
<keyword evidence="5 9" id="KW-0560">Oxidoreductase</keyword>
<sequence length="639" mass="67147">MTLHDCTTCSSDACATEMLRIADEQNIETAWHRHAAQQPQCGFGSSGLCCRICMKGPCRIDPFGNGPRFGICGADADTIVARHMVRMMAAGAASHSEHGRHIALALRHLADGHLDDYAIRDEAKMLAVAARLGVATDGRALMDVVRDVADLTLGDFQNQDEKKPCTWLTATLPEKRLKKLGDLGILPHNIDATVAQTMSRTHIGCDSDPTNLVLGGLRVALTDLDGMVLATELSDALFGTPKPVATSSNLGVLKVDAVNVAVNGHNPILSDVICQVAADLEAEAIAAGAGAGINIVGVCCTGNEVMMRHGIPLATNYLSQELPILTGALEAMVLDVQCIMPSLPRIAECFHTVVVTTDPRNKIKGATHVDFSETKAVETAKTILRMAIAAYGRRDKNRVNIPKLAQRTIAGFSTEAIVAALTAVDAADPLKPVIDNVVNGNIQGIVLFGGCNNTKTMQDASYFRIATELARRNVLVLATGCAAGALAKSGLMTPEATEKYAGEGLKAVSRAIGEAAGLGGPLPLVLHMGSCVDNSRAVILATALANKLGVDLSDLPVVVSAPEAMSEKAVAIGTWAVTIGFPTHLGTVPPVVGSETVTRLVTETAKELIDGHFIVETDPAIAADKLFAAIQERRRGLGL</sequence>